<dbReference type="Gene3D" id="2.40.50.100">
    <property type="match status" value="1"/>
</dbReference>
<evidence type="ECO:0000259" key="2">
    <source>
        <dbReference type="PROSITE" id="PS50968"/>
    </source>
</evidence>
<name>A0A7X6DD84_9BURK</name>
<keyword evidence="4" id="KW-1185">Reference proteome</keyword>
<organism evidence="3 4">
    <name type="scientific">Ramlibacter lithotrophicus</name>
    <dbReference type="NCBI Taxonomy" id="2606681"/>
    <lineage>
        <taxon>Bacteria</taxon>
        <taxon>Pseudomonadati</taxon>
        <taxon>Pseudomonadota</taxon>
        <taxon>Betaproteobacteria</taxon>
        <taxon>Burkholderiales</taxon>
        <taxon>Comamonadaceae</taxon>
        <taxon>Ramlibacter</taxon>
    </lineage>
</organism>
<accession>A0A7X6DD84</accession>
<dbReference type="EMBL" id="VTOX01000001">
    <property type="protein sequence ID" value="NKE64997.1"/>
    <property type="molecule type" value="Genomic_DNA"/>
</dbReference>
<dbReference type="AlphaFoldDB" id="A0A7X6DD84"/>
<evidence type="ECO:0000313" key="4">
    <source>
        <dbReference type="Proteomes" id="UP000521868"/>
    </source>
</evidence>
<dbReference type="CDD" id="cd06850">
    <property type="entry name" value="biotinyl_domain"/>
    <property type="match status" value="1"/>
</dbReference>
<feature type="domain" description="Lipoyl-binding" evidence="2">
    <location>
        <begin position="1"/>
        <end position="70"/>
    </location>
</feature>
<dbReference type="RefSeq" id="WP_168106033.1">
    <property type="nucleotide sequence ID" value="NZ_VTOX01000001.1"/>
</dbReference>
<protein>
    <submittedName>
        <fullName evidence="3">Acetyl-CoA carboxylase biotin carboxyl carrier protein subunit</fullName>
    </submittedName>
</protein>
<proteinExistence type="predicted"/>
<dbReference type="Proteomes" id="UP000521868">
    <property type="component" value="Unassembled WGS sequence"/>
</dbReference>
<dbReference type="PANTHER" id="PTHR45266">
    <property type="entry name" value="OXALOACETATE DECARBOXYLASE ALPHA CHAIN"/>
    <property type="match status" value="1"/>
</dbReference>
<gene>
    <name evidence="3" type="ORF">RAMLITH_04125</name>
</gene>
<evidence type="ECO:0000256" key="1">
    <source>
        <dbReference type="ARBA" id="ARBA00023267"/>
    </source>
</evidence>
<keyword evidence="1" id="KW-0092">Biotin</keyword>
<reference evidence="3 4" key="1">
    <citation type="journal article" date="2020" name="Nature">
        <title>Bacterial chemolithoautotrophy via manganese oxidation.</title>
        <authorList>
            <person name="Yu H."/>
            <person name="Leadbetter J.R."/>
        </authorList>
    </citation>
    <scope>NUCLEOTIDE SEQUENCE [LARGE SCALE GENOMIC DNA]</scope>
    <source>
        <strain evidence="3 4">RBP-1</strain>
    </source>
</reference>
<dbReference type="Pfam" id="PF00364">
    <property type="entry name" value="Biotin_lipoyl"/>
    <property type="match status" value="1"/>
</dbReference>
<dbReference type="PANTHER" id="PTHR45266:SF3">
    <property type="entry name" value="OXALOACETATE DECARBOXYLASE ALPHA CHAIN"/>
    <property type="match status" value="1"/>
</dbReference>
<dbReference type="PROSITE" id="PS50968">
    <property type="entry name" value="BIOTINYL_LIPOYL"/>
    <property type="match status" value="1"/>
</dbReference>
<sequence>MADVLAPLAGKILAVLVEPGSKVEEDDELMIIEALKMENHVYAPSSGTVKEIKVKVGDSVEDEALLLVLE</sequence>
<dbReference type="InterPro" id="IPR011053">
    <property type="entry name" value="Single_hybrid_motif"/>
</dbReference>
<dbReference type="SUPFAM" id="SSF51230">
    <property type="entry name" value="Single hybrid motif"/>
    <property type="match status" value="1"/>
</dbReference>
<dbReference type="InterPro" id="IPR000089">
    <property type="entry name" value="Biotin_lipoyl"/>
</dbReference>
<evidence type="ECO:0000313" key="3">
    <source>
        <dbReference type="EMBL" id="NKE64997.1"/>
    </source>
</evidence>
<dbReference type="FunFam" id="2.40.50.100:FF:000003">
    <property type="entry name" value="Acetyl-CoA carboxylase biotin carboxyl carrier protein"/>
    <property type="match status" value="1"/>
</dbReference>
<dbReference type="InterPro" id="IPR050709">
    <property type="entry name" value="Biotin_Carboxyl_Carrier/Decarb"/>
</dbReference>
<comment type="caution">
    <text evidence="3">The sequence shown here is derived from an EMBL/GenBank/DDBJ whole genome shotgun (WGS) entry which is preliminary data.</text>
</comment>